<dbReference type="EMBL" id="CP131061">
    <property type="protein sequence ID" value="WNY27617.1"/>
    <property type="molecule type" value="Genomic_DNA"/>
</dbReference>
<organism evidence="1 2">
    <name type="scientific">Methanolapillus ohkumae</name>
    <dbReference type="NCBI Taxonomy" id="3028298"/>
    <lineage>
        <taxon>Archaea</taxon>
        <taxon>Methanobacteriati</taxon>
        <taxon>Methanobacteriota</taxon>
        <taxon>Stenosarchaea group</taxon>
        <taxon>Methanomicrobia</taxon>
        <taxon>Methanosarcinales</taxon>
        <taxon>Methanosarcinaceae</taxon>
        <taxon>Methanolapillus</taxon>
    </lineage>
</organism>
<name>A0AA96VJL9_9EURY</name>
<sequence length="321" mass="35960">MKTKFVSLICALIVLMALIAPAFAGEDEMYVPENLTVIDSGTTEISTVVFNEYDFIEEQLSKSTNQLVSEGYNLEEIREFSSYADNFREHLENLNSSYSDDKLKSLGYGDEAIQTIRNLDSAQDLSIASATCTIQTHADWIRGYYPNGSPESSAILYYEYSWNVKPFSNLTEALGIGWESSPSTFHVDPNYNITAEIWYWIEDLSQWDEVFYYNNWSQVDGMYTRGIFYPLVQNDQPGPLGSYAKEGEGSIRLRASALMPDDGIMDIYFSYIHQKHDVTGSIGLSFGGIPTPSIGMGFSLTPDANAADAYHANPIHIIFGQ</sequence>
<keyword evidence="2" id="KW-1185">Reference proteome</keyword>
<dbReference type="Proteomes" id="UP001304970">
    <property type="component" value="Chromosome"/>
</dbReference>
<dbReference type="GeneID" id="89228845"/>
<evidence type="ECO:0000313" key="1">
    <source>
        <dbReference type="EMBL" id="WNY27617.1"/>
    </source>
</evidence>
<evidence type="ECO:0000313" key="2">
    <source>
        <dbReference type="Proteomes" id="UP001304970"/>
    </source>
</evidence>
<reference evidence="1 2" key="1">
    <citation type="submission" date="2023-07" db="EMBL/GenBank/DDBJ databases">
        <title>Closed genome sequence of Methanosarcinaceae archaeon Am2.</title>
        <authorList>
            <person name="Poehlein A."/>
            <person name="Protasov E."/>
            <person name="Platt K."/>
            <person name="Reeh H."/>
            <person name="Daniel R."/>
            <person name="Brune A."/>
        </authorList>
    </citation>
    <scope>NUCLEOTIDE SEQUENCE [LARGE SCALE GENOMIC DNA]</scope>
    <source>
        <strain evidence="1 2">Am2</strain>
    </source>
</reference>
<protein>
    <submittedName>
        <fullName evidence="1">Uncharacterized protein</fullName>
    </submittedName>
</protein>
<accession>A0AA96VJL9</accession>
<proteinExistence type="predicted"/>
<dbReference type="AlphaFoldDB" id="A0AA96VJL9"/>
<gene>
    <name evidence="1" type="ORF">MsAm2_14200</name>
</gene>
<dbReference type="RefSeq" id="WP_338097577.1">
    <property type="nucleotide sequence ID" value="NZ_CP131061.1"/>
</dbReference>